<protein>
    <submittedName>
        <fullName evidence="3">BgTH12-02204</fullName>
    </submittedName>
</protein>
<reference evidence="3" key="1">
    <citation type="submission" date="2020-10" db="EMBL/GenBank/DDBJ databases">
        <authorList>
            <person name="Muller C M."/>
        </authorList>
    </citation>
    <scope>NUCLEOTIDE SEQUENCE</scope>
    <source>
        <strain evidence="3">THUN-12</strain>
    </source>
</reference>
<organism evidence="3 4">
    <name type="scientific">Blumeria graminis f. sp. triticale</name>
    <dbReference type="NCBI Taxonomy" id="1689686"/>
    <lineage>
        <taxon>Eukaryota</taxon>
        <taxon>Fungi</taxon>
        <taxon>Dikarya</taxon>
        <taxon>Ascomycota</taxon>
        <taxon>Pezizomycotina</taxon>
        <taxon>Leotiomycetes</taxon>
        <taxon>Erysiphales</taxon>
        <taxon>Erysiphaceae</taxon>
        <taxon>Blumeria</taxon>
    </lineage>
</organism>
<feature type="region of interest" description="Disordered" evidence="1">
    <location>
        <begin position="210"/>
        <end position="395"/>
    </location>
</feature>
<feature type="chain" id="PRO_5040892335" evidence="2">
    <location>
        <begin position="21"/>
        <end position="407"/>
    </location>
</feature>
<feature type="signal peptide" evidence="2">
    <location>
        <begin position="1"/>
        <end position="20"/>
    </location>
</feature>
<comment type="caution">
    <text evidence="3">The sequence shown here is derived from an EMBL/GenBank/DDBJ whole genome shotgun (WGS) entry which is preliminary data.</text>
</comment>
<dbReference type="EMBL" id="CAJHIT010000005">
    <property type="protein sequence ID" value="CAD6501961.1"/>
    <property type="molecule type" value="Genomic_DNA"/>
</dbReference>
<feature type="compositionally biased region" description="Low complexity" evidence="1">
    <location>
        <begin position="258"/>
        <end position="274"/>
    </location>
</feature>
<keyword evidence="2" id="KW-0732">Signal</keyword>
<evidence type="ECO:0000313" key="3">
    <source>
        <dbReference type="EMBL" id="CAD6501961.1"/>
    </source>
</evidence>
<sequence>MRPLALLTAIPVFYSVYVAGDNGYDCSDSEGNTNTTYDQALVEGSVKDTCLPDSELSAAELAANVEAKKYPQVWVDSKDYGFNGTVLLWKYQGNSSEALEELDVLIFTDSACNVLGLAQKSKDFYTICKSAHEHYDEKVITNTLHKHVRRGFFSNDSDDDDDDDEVNNLHGYQGSTSENAITLSPIHESRYENERRRNRGWSYFRTVPKHLLPDPPATLPQEDDDTSSYASTEYGTASQSFSTTNEDDSSQYNEGSESHYGSQYQGGSSSSYQRSKSKKKGFASRIFGSSQKQRYLPATADFPSTRNPPPLDRSRERPSGWVVITPGPPSRPPPNNGYTMRPHWPNSYGPEGTIHEPDDNSGDPPYIPGNNQSSDYGQGYNQGQDYSQGQDYAREVQQYADDFFRIN</sequence>
<dbReference type="Proteomes" id="UP000683417">
    <property type="component" value="Unassembled WGS sequence"/>
</dbReference>
<evidence type="ECO:0000256" key="2">
    <source>
        <dbReference type="SAM" id="SignalP"/>
    </source>
</evidence>
<gene>
    <name evidence="3" type="ORF">BGTH12_LOCUS3319</name>
</gene>
<feature type="compositionally biased region" description="Polar residues" evidence="1">
    <location>
        <begin position="369"/>
        <end position="390"/>
    </location>
</feature>
<feature type="compositionally biased region" description="Pro residues" evidence="1">
    <location>
        <begin position="326"/>
        <end position="335"/>
    </location>
</feature>
<name>A0A9W4D0N7_BLUGR</name>
<feature type="compositionally biased region" description="Acidic residues" evidence="1">
    <location>
        <begin position="156"/>
        <end position="166"/>
    </location>
</feature>
<evidence type="ECO:0000313" key="4">
    <source>
        <dbReference type="Proteomes" id="UP000683417"/>
    </source>
</evidence>
<accession>A0A9W4D0N7</accession>
<feature type="compositionally biased region" description="Polar residues" evidence="1">
    <location>
        <begin position="173"/>
        <end position="182"/>
    </location>
</feature>
<proteinExistence type="predicted"/>
<dbReference type="AlphaFoldDB" id="A0A9W4D0N7"/>
<feature type="region of interest" description="Disordered" evidence="1">
    <location>
        <begin position="154"/>
        <end position="195"/>
    </location>
</feature>
<evidence type="ECO:0000256" key="1">
    <source>
        <dbReference type="SAM" id="MobiDB-lite"/>
    </source>
</evidence>
<feature type="compositionally biased region" description="Polar residues" evidence="1">
    <location>
        <begin position="227"/>
        <end position="254"/>
    </location>
</feature>